<evidence type="ECO:0000313" key="2">
    <source>
        <dbReference type="EMBL" id="SDF75855.1"/>
    </source>
</evidence>
<feature type="region of interest" description="Disordered" evidence="1">
    <location>
        <begin position="1"/>
        <end position="57"/>
    </location>
</feature>
<dbReference type="EMBL" id="FNAX01000010">
    <property type="protein sequence ID" value="SDF75855.1"/>
    <property type="molecule type" value="Genomic_DNA"/>
</dbReference>
<accession>A0A1G7NP42</accession>
<name>A0A1G7NP42_9ACTN</name>
<gene>
    <name evidence="2" type="ORF">SAMN05216260_110251</name>
</gene>
<protein>
    <submittedName>
        <fullName evidence="2">Uncharacterized protein</fullName>
    </submittedName>
</protein>
<dbReference type="Proteomes" id="UP000198614">
    <property type="component" value="Unassembled WGS sequence"/>
</dbReference>
<reference evidence="2 3" key="1">
    <citation type="submission" date="2016-10" db="EMBL/GenBank/DDBJ databases">
        <authorList>
            <person name="de Groot N.N."/>
        </authorList>
    </citation>
    <scope>NUCLEOTIDE SEQUENCE [LARGE SCALE GENOMIC DNA]</scope>
    <source>
        <strain evidence="2 3">CGMCC 4.1859</strain>
    </source>
</reference>
<organism evidence="2 3">
    <name type="scientific">Streptomyces griseoaurantiacus</name>
    <dbReference type="NCBI Taxonomy" id="68213"/>
    <lineage>
        <taxon>Bacteria</taxon>
        <taxon>Bacillati</taxon>
        <taxon>Actinomycetota</taxon>
        <taxon>Actinomycetes</taxon>
        <taxon>Kitasatosporales</taxon>
        <taxon>Streptomycetaceae</taxon>
        <taxon>Streptomyces</taxon>
        <taxon>Streptomyces aurantiacus group</taxon>
    </lineage>
</organism>
<dbReference type="AlphaFoldDB" id="A0A1G7NP42"/>
<proteinExistence type="predicted"/>
<sequence length="118" mass="12472">MSAPNRPPLKSNTPTTERPHAAVQTAPPAAVGEPKGAARKGVRTAVVPEPHPGDGRRPVAWLHIVAPRGGVPTAASWCACGRDRSAVGHRRVLALITEHNDHREHCPLRSSQEGRAAA</sequence>
<evidence type="ECO:0000256" key="1">
    <source>
        <dbReference type="SAM" id="MobiDB-lite"/>
    </source>
</evidence>
<evidence type="ECO:0000313" key="3">
    <source>
        <dbReference type="Proteomes" id="UP000198614"/>
    </source>
</evidence>